<evidence type="ECO:0000256" key="2">
    <source>
        <dbReference type="SAM" id="MobiDB-lite"/>
    </source>
</evidence>
<evidence type="ECO:0000313" key="4">
    <source>
        <dbReference type="EMBL" id="PLB52208.1"/>
    </source>
</evidence>
<evidence type="ECO:0000256" key="1">
    <source>
        <dbReference type="ARBA" id="ARBA00022729"/>
    </source>
</evidence>
<dbReference type="OrthoDB" id="6123at2759"/>
<gene>
    <name evidence="4" type="ORF">P170DRAFT_322486</name>
</gene>
<dbReference type="STRING" id="1392250.A0A2I2GH53"/>
<reference evidence="4 5" key="1">
    <citation type="submission" date="2016-12" db="EMBL/GenBank/DDBJ databases">
        <title>The genomes of Aspergillus section Nigri reveals drivers in fungal speciation.</title>
        <authorList>
            <consortium name="DOE Joint Genome Institute"/>
            <person name="Vesth T.C."/>
            <person name="Nybo J."/>
            <person name="Theobald S."/>
            <person name="Brandl J."/>
            <person name="Frisvad J.C."/>
            <person name="Nielsen K.F."/>
            <person name="Lyhne E.K."/>
            <person name="Kogle M.E."/>
            <person name="Kuo A."/>
            <person name="Riley R."/>
            <person name="Clum A."/>
            <person name="Nolan M."/>
            <person name="Lipzen A."/>
            <person name="Salamov A."/>
            <person name="Henrissat B."/>
            <person name="Wiebenga A."/>
            <person name="De Vries R.P."/>
            <person name="Grigoriev I.V."/>
            <person name="Mortensen U.H."/>
            <person name="Andersen M.R."/>
            <person name="Baker S.E."/>
        </authorList>
    </citation>
    <scope>NUCLEOTIDE SEQUENCE [LARGE SCALE GENOMIC DNA]</scope>
    <source>
        <strain evidence="4 5">IBT 23096</strain>
    </source>
</reference>
<dbReference type="InterPro" id="IPR013830">
    <property type="entry name" value="SGNH_hydro"/>
</dbReference>
<dbReference type="PANTHER" id="PTHR30383">
    <property type="entry name" value="THIOESTERASE 1/PROTEASE 1/LYSOPHOSPHOLIPASE L1"/>
    <property type="match status" value="1"/>
</dbReference>
<dbReference type="PANTHER" id="PTHR30383:SF31">
    <property type="entry name" value="SGNH HYDROLASE-TYPE ESTERASE DOMAIN-CONTAINING PROTEIN-RELATED"/>
    <property type="match status" value="1"/>
</dbReference>
<dbReference type="EMBL" id="MSFO01000002">
    <property type="protein sequence ID" value="PLB52208.1"/>
    <property type="molecule type" value="Genomic_DNA"/>
</dbReference>
<dbReference type="InterPro" id="IPR013517">
    <property type="entry name" value="FG-GAP"/>
</dbReference>
<dbReference type="Gene3D" id="3.40.50.1110">
    <property type="entry name" value="SGNH hydrolase"/>
    <property type="match status" value="1"/>
</dbReference>
<dbReference type="InterPro" id="IPR028994">
    <property type="entry name" value="Integrin_alpha_N"/>
</dbReference>
<dbReference type="VEuPathDB" id="FungiDB:P170DRAFT_322486"/>
<dbReference type="InterPro" id="IPR036514">
    <property type="entry name" value="SGNH_hydro_sf"/>
</dbReference>
<comment type="caution">
    <text evidence="4">The sequence shown here is derived from an EMBL/GenBank/DDBJ whole genome shotgun (WGS) entry which is preliminary data.</text>
</comment>
<keyword evidence="1" id="KW-0732">Signal</keyword>
<accession>A0A2I2GH53</accession>
<dbReference type="RefSeq" id="XP_024707510.1">
    <property type="nucleotide sequence ID" value="XM_024843323.1"/>
</dbReference>
<sequence length="867" mass="96030">RIRLRILPLGASITWGQNSASGNGYRKPLRDRLQWQGNEVNMVGSKNHGTMKDNNVEATPGDTIDQVKAAAQLSLHFKPNIVLINAGTNDCAQDIDIENAGVRMRALIESIVNTKGMRQTVIVLSTLFYSDDKAIEMNRTPMNRQFRDLVVAMKNEGVSIYLAEMDPDKPAPGNGWLKYPEDYIGTSDKPDPTHPNEFGYAKMAWVWFKAIEAAAKEQKIPDVGPEAGICERSRYNGVDAGGLTQRGSGDDDGVYIHDAESIGEVLALAGGEPDKERDETFFARLFSPKRSDMLRMTPAEMQPKKTVYTIWQNKGPGVKKTNETYNFHKEQLDVDSNCGPAGVNFRDINGDGLDDFICIGPDGTAYGSLNLGDGSNEKAPTFRDIDQIKDPEGYDRDHVRLGDIDGDGRTDYCVIHDDGGIYCWRNMGGTNVDDQPIGWQAMGKRFTGKGMGDIRGVRFVDISGDGRDDWLWVGDDGQVTTWTNSRSCVKSDEGDGPNIEWRQAVRKGQNQGPTHEGMGGFAKDGVRDRIHFAKVFSEYNRDYVFIQSNKDGLVMRVWRNRGTGGTTIKSDGNRYCNMMGHTNGMADYLWVSGEGKITLYGNRGMGSVTDNGDSFWDDGELIFDPIAVGVGPLDRANIHLTDWDNDGKCDIVRTFPEDSTKLMIFRNEYSPKRPFNPAKWSTFMSTDVRCDARNGRGPSDPAVHFADITGNGQDDFLCVSSLGHVEAYEHRGGEWHSMGMIWAGDYGERSGLQFADVDGDGRADIIRTNLFNGDGTVWYNHGPREGAKKDESKWKFEATDSSKPAFLGQGPADCTFYPDLDGDGHADQHVIMDSLKNTARTWFTKCDSDDILGDDGPAKDPHLPEMP</sequence>
<keyword evidence="5" id="KW-1185">Reference proteome</keyword>
<feature type="compositionally biased region" description="Basic and acidic residues" evidence="2">
    <location>
        <begin position="856"/>
        <end position="867"/>
    </location>
</feature>
<dbReference type="Proteomes" id="UP000234275">
    <property type="component" value="Unassembled WGS sequence"/>
</dbReference>
<dbReference type="Pfam" id="PF13472">
    <property type="entry name" value="Lipase_GDSL_2"/>
    <property type="match status" value="1"/>
</dbReference>
<dbReference type="Gene3D" id="2.130.10.130">
    <property type="entry name" value="Integrin alpha, N-terminal"/>
    <property type="match status" value="1"/>
</dbReference>
<dbReference type="AlphaFoldDB" id="A0A2I2GH53"/>
<feature type="region of interest" description="Disordered" evidence="2">
    <location>
        <begin position="848"/>
        <end position="867"/>
    </location>
</feature>
<dbReference type="Pfam" id="PF13517">
    <property type="entry name" value="FG-GAP_3"/>
    <property type="match status" value="2"/>
</dbReference>
<feature type="non-terminal residue" evidence="4">
    <location>
        <position position="1"/>
    </location>
</feature>
<protein>
    <recommendedName>
        <fullName evidence="3">SGNH hydrolase-type esterase domain-containing protein</fullName>
    </recommendedName>
</protein>
<name>A0A2I2GH53_9EURO</name>
<feature type="non-terminal residue" evidence="4">
    <location>
        <position position="867"/>
    </location>
</feature>
<dbReference type="GeneID" id="36551023"/>
<dbReference type="GO" id="GO:0004622">
    <property type="term" value="F:phosphatidylcholine lysophospholipase activity"/>
    <property type="evidence" value="ECO:0007669"/>
    <property type="project" value="TreeGrafter"/>
</dbReference>
<dbReference type="InterPro" id="IPR051532">
    <property type="entry name" value="Ester_Hydrolysis_Enzymes"/>
</dbReference>
<dbReference type="FunFam" id="3.40.50.1110:FF:000020">
    <property type="entry name" value="Esterase, putative (AFU_orthologue AFUA_1G03170)"/>
    <property type="match status" value="1"/>
</dbReference>
<organism evidence="4 5">
    <name type="scientific">Aspergillus steynii IBT 23096</name>
    <dbReference type="NCBI Taxonomy" id="1392250"/>
    <lineage>
        <taxon>Eukaryota</taxon>
        <taxon>Fungi</taxon>
        <taxon>Dikarya</taxon>
        <taxon>Ascomycota</taxon>
        <taxon>Pezizomycotina</taxon>
        <taxon>Eurotiomycetes</taxon>
        <taxon>Eurotiomycetidae</taxon>
        <taxon>Eurotiales</taxon>
        <taxon>Aspergillaceae</taxon>
        <taxon>Aspergillus</taxon>
        <taxon>Aspergillus subgen. Circumdati</taxon>
    </lineage>
</organism>
<evidence type="ECO:0000259" key="3">
    <source>
        <dbReference type="Pfam" id="PF13472"/>
    </source>
</evidence>
<dbReference type="SUPFAM" id="SSF69318">
    <property type="entry name" value="Integrin alpha N-terminal domain"/>
    <property type="match status" value="2"/>
</dbReference>
<feature type="domain" description="SGNH hydrolase-type esterase" evidence="3">
    <location>
        <begin position="9"/>
        <end position="201"/>
    </location>
</feature>
<dbReference type="SUPFAM" id="SSF52266">
    <property type="entry name" value="SGNH hydrolase"/>
    <property type="match status" value="1"/>
</dbReference>
<proteinExistence type="predicted"/>
<evidence type="ECO:0000313" key="5">
    <source>
        <dbReference type="Proteomes" id="UP000234275"/>
    </source>
</evidence>